<reference evidence="4" key="1">
    <citation type="journal article" date="2019" name="Int. J. Syst. Evol. Microbiol.">
        <title>The Global Catalogue of Microorganisms (GCM) 10K type strain sequencing project: providing services to taxonomists for standard genome sequencing and annotation.</title>
        <authorList>
            <consortium name="The Broad Institute Genomics Platform"/>
            <consortium name="The Broad Institute Genome Sequencing Center for Infectious Disease"/>
            <person name="Wu L."/>
            <person name="Ma J."/>
        </authorList>
    </citation>
    <scope>NUCLEOTIDE SEQUENCE [LARGE SCALE GENOMIC DNA]</scope>
    <source>
        <strain evidence="4">CCM 7224</strain>
    </source>
</reference>
<accession>A0ABV9UT61</accession>
<dbReference type="Gene3D" id="2.50.20.20">
    <property type="match status" value="1"/>
</dbReference>
<keyword evidence="4" id="KW-1185">Reference proteome</keyword>
<feature type="chain" id="PRO_5045928181" description="Lipoprotein" evidence="2">
    <location>
        <begin position="24"/>
        <end position="255"/>
    </location>
</feature>
<dbReference type="SUPFAM" id="SSF89392">
    <property type="entry name" value="Prokaryotic lipoproteins and lipoprotein localization factors"/>
    <property type="match status" value="1"/>
</dbReference>
<evidence type="ECO:0000313" key="4">
    <source>
        <dbReference type="Proteomes" id="UP001595834"/>
    </source>
</evidence>
<dbReference type="EMBL" id="JBHSIZ010000033">
    <property type="protein sequence ID" value="MFC4959660.1"/>
    <property type="molecule type" value="Genomic_DNA"/>
</dbReference>
<dbReference type="Proteomes" id="UP001595834">
    <property type="component" value="Unassembled WGS sequence"/>
</dbReference>
<keyword evidence="2" id="KW-0732">Signal</keyword>
<sequence length="255" mass="27647">MRRPLVLAATAVLLCAACTRVNAPEAQNAVQKAVAATRQISAQVGTTLDLSDGGSTKAQIVTNGSFDMAADRGRLDVRPVPGTNRGDILFADGKIYMRNVAPEEVDETWLWTDRDTAESHYVFRAPYNDPEHTLIQVSQMHEVHAKGEDTVDGVRATRYTGVLDYETVVLRMAADVRGTLDAARDAYGRDLPFGAEAWVDGQGRLIQARLTFKDAKTTYASLTMSLTELGKPVTVTPPSADETRPAANNRNILAG</sequence>
<evidence type="ECO:0000313" key="3">
    <source>
        <dbReference type="EMBL" id="MFC4959660.1"/>
    </source>
</evidence>
<dbReference type="InterPro" id="IPR029046">
    <property type="entry name" value="LolA/LolB/LppX"/>
</dbReference>
<evidence type="ECO:0008006" key="5">
    <source>
        <dbReference type="Google" id="ProtNLM"/>
    </source>
</evidence>
<evidence type="ECO:0000256" key="2">
    <source>
        <dbReference type="SAM" id="SignalP"/>
    </source>
</evidence>
<feature type="signal peptide" evidence="2">
    <location>
        <begin position="1"/>
        <end position="23"/>
    </location>
</feature>
<gene>
    <name evidence="3" type="ORF">ACFPFX_25545</name>
</gene>
<dbReference type="RefSeq" id="WP_344380916.1">
    <property type="nucleotide sequence ID" value="NZ_BAAASQ010000057.1"/>
</dbReference>
<name>A0ABV9UT61_9ACTN</name>
<proteinExistence type="predicted"/>
<feature type="compositionally biased region" description="Polar residues" evidence="1">
    <location>
        <begin position="246"/>
        <end position="255"/>
    </location>
</feature>
<evidence type="ECO:0000256" key="1">
    <source>
        <dbReference type="SAM" id="MobiDB-lite"/>
    </source>
</evidence>
<feature type="region of interest" description="Disordered" evidence="1">
    <location>
        <begin position="235"/>
        <end position="255"/>
    </location>
</feature>
<protein>
    <recommendedName>
        <fullName evidence="5">Lipoprotein</fullName>
    </recommendedName>
</protein>
<comment type="caution">
    <text evidence="3">The sequence shown here is derived from an EMBL/GenBank/DDBJ whole genome shotgun (WGS) entry which is preliminary data.</text>
</comment>
<organism evidence="3 4">
    <name type="scientific">Streptomyces mauvecolor</name>
    <dbReference type="NCBI Taxonomy" id="58345"/>
    <lineage>
        <taxon>Bacteria</taxon>
        <taxon>Bacillati</taxon>
        <taxon>Actinomycetota</taxon>
        <taxon>Actinomycetes</taxon>
        <taxon>Kitasatosporales</taxon>
        <taxon>Streptomycetaceae</taxon>
        <taxon>Streptomyces</taxon>
    </lineage>
</organism>